<dbReference type="EMBL" id="GBHO01008076">
    <property type="protein sequence ID" value="JAG35528.1"/>
    <property type="molecule type" value="Transcribed_RNA"/>
</dbReference>
<reference evidence="2" key="1">
    <citation type="journal article" date="2014" name="PLoS ONE">
        <title>Transcriptome-Based Identification of ABC Transporters in the Western Tarnished Plant Bug Lygus hesperus.</title>
        <authorList>
            <person name="Hull J.J."/>
            <person name="Chaney K."/>
            <person name="Geib S.M."/>
            <person name="Fabrick J.A."/>
            <person name="Brent C.S."/>
            <person name="Walsh D."/>
            <person name="Lavine L.C."/>
        </authorList>
    </citation>
    <scope>NUCLEOTIDE SEQUENCE</scope>
</reference>
<evidence type="ECO:0000313" key="2">
    <source>
        <dbReference type="EMBL" id="JAG35528.1"/>
    </source>
</evidence>
<name>A0A0A9YWQ3_LYGHE</name>
<protein>
    <submittedName>
        <fullName evidence="2">ATP synthase subunit alpha, chloroplastic</fullName>
    </submittedName>
</protein>
<dbReference type="AlphaFoldDB" id="A0A0A9YWQ3"/>
<reference evidence="2" key="2">
    <citation type="submission" date="2014-07" db="EMBL/GenBank/DDBJ databases">
        <authorList>
            <person name="Hull J."/>
        </authorList>
    </citation>
    <scope>NUCLEOTIDE SEQUENCE</scope>
</reference>
<proteinExistence type="predicted"/>
<organism evidence="2">
    <name type="scientific">Lygus hesperus</name>
    <name type="common">Western plant bug</name>
    <dbReference type="NCBI Taxonomy" id="30085"/>
    <lineage>
        <taxon>Eukaryota</taxon>
        <taxon>Metazoa</taxon>
        <taxon>Ecdysozoa</taxon>
        <taxon>Arthropoda</taxon>
        <taxon>Hexapoda</taxon>
        <taxon>Insecta</taxon>
        <taxon>Pterygota</taxon>
        <taxon>Neoptera</taxon>
        <taxon>Paraneoptera</taxon>
        <taxon>Hemiptera</taxon>
        <taxon>Heteroptera</taxon>
        <taxon>Panheteroptera</taxon>
        <taxon>Cimicomorpha</taxon>
        <taxon>Miridae</taxon>
        <taxon>Mirini</taxon>
        <taxon>Lygus</taxon>
    </lineage>
</organism>
<gene>
    <name evidence="2" type="primary">atpA_7</name>
    <name evidence="2" type="ORF">CM83_31351</name>
</gene>
<sequence length="134" mass="14978">MSDARPPQVFNFDANDLKKEWDDWSQAFGIYLIASKKKAEKDDVKIATLLNQLGLKGIEIFNSLKADAVNKAATSDNASGTEDSTSKTSKTSDAPATVLVKYDEVIEAFTKYLSQKRKVLHERFKFNRLTLKTG</sequence>
<feature type="compositionally biased region" description="Low complexity" evidence="1">
    <location>
        <begin position="79"/>
        <end position="93"/>
    </location>
</feature>
<feature type="non-terminal residue" evidence="2">
    <location>
        <position position="134"/>
    </location>
</feature>
<accession>A0A0A9YWQ3</accession>
<feature type="region of interest" description="Disordered" evidence="1">
    <location>
        <begin position="72"/>
        <end position="93"/>
    </location>
</feature>
<evidence type="ECO:0000256" key="1">
    <source>
        <dbReference type="SAM" id="MobiDB-lite"/>
    </source>
</evidence>